<dbReference type="InterPro" id="IPR039532">
    <property type="entry name" value="TetR_C_Firmicutes"/>
</dbReference>
<dbReference type="SUPFAM" id="SSF46689">
    <property type="entry name" value="Homeodomain-like"/>
    <property type="match status" value="1"/>
</dbReference>
<sequence length="189" mass="22283">MRRTRRVLRDALLGLLRERDFGAITVRDLTTRAGVNRVTFYLHYRAKEELLVQTMREVLDELDAEARRNEGLWPKAPGLPPELLVRWFEHAAAHAEFYRLMFGRAGAGRFDTYLRRHVERLMTPVVEKHFRQEVSSAPLAIRSRFLASAYLGVLESWLEDMRHTPEEMAIWLWALTRPLLWQEDAGERR</sequence>
<comment type="caution">
    <text evidence="4">The sequence shown here is derived from an EMBL/GenBank/DDBJ whole genome shotgun (WGS) entry which is preliminary data.</text>
</comment>
<organism evidence="4 5">
    <name type="scientific">Cystobacter fuscus (strain ATCC 25194 / DSM 2262 / NBRC 100088 / M29)</name>
    <dbReference type="NCBI Taxonomy" id="1242864"/>
    <lineage>
        <taxon>Bacteria</taxon>
        <taxon>Pseudomonadati</taxon>
        <taxon>Myxococcota</taxon>
        <taxon>Myxococcia</taxon>
        <taxon>Myxococcales</taxon>
        <taxon>Cystobacterineae</taxon>
        <taxon>Archangiaceae</taxon>
        <taxon>Cystobacter</taxon>
    </lineage>
</organism>
<evidence type="ECO:0000313" key="5">
    <source>
        <dbReference type="Proteomes" id="UP000011682"/>
    </source>
</evidence>
<dbReference type="PANTHER" id="PTHR43479">
    <property type="entry name" value="ACREF/ENVCD OPERON REPRESSOR-RELATED"/>
    <property type="match status" value="1"/>
</dbReference>
<name>S9NVN5_CYSF2</name>
<evidence type="ECO:0000256" key="1">
    <source>
        <dbReference type="ARBA" id="ARBA00023125"/>
    </source>
</evidence>
<dbReference type="RefSeq" id="WP_002630611.1">
    <property type="nucleotide sequence ID" value="NZ_ANAH02000075.1"/>
</dbReference>
<protein>
    <submittedName>
        <fullName evidence="4">TetR-family transcriptional regulator</fullName>
    </submittedName>
</protein>
<keyword evidence="1 2" id="KW-0238">DNA-binding</keyword>
<dbReference type="PROSITE" id="PS50977">
    <property type="entry name" value="HTH_TETR_2"/>
    <property type="match status" value="1"/>
</dbReference>
<proteinExistence type="predicted"/>
<evidence type="ECO:0000256" key="2">
    <source>
        <dbReference type="PROSITE-ProRule" id="PRU00335"/>
    </source>
</evidence>
<dbReference type="Proteomes" id="UP000011682">
    <property type="component" value="Unassembled WGS sequence"/>
</dbReference>
<accession>S9NVN5</accession>
<dbReference type="InterPro" id="IPR050624">
    <property type="entry name" value="HTH-type_Tx_Regulator"/>
</dbReference>
<keyword evidence="5" id="KW-1185">Reference proteome</keyword>
<dbReference type="InterPro" id="IPR009057">
    <property type="entry name" value="Homeodomain-like_sf"/>
</dbReference>
<evidence type="ECO:0000259" key="3">
    <source>
        <dbReference type="PROSITE" id="PS50977"/>
    </source>
</evidence>
<dbReference type="InterPro" id="IPR001647">
    <property type="entry name" value="HTH_TetR"/>
</dbReference>
<dbReference type="eggNOG" id="COG1309">
    <property type="taxonomic scope" value="Bacteria"/>
</dbReference>
<evidence type="ECO:0000313" key="4">
    <source>
        <dbReference type="EMBL" id="EPX54981.1"/>
    </source>
</evidence>
<feature type="domain" description="HTH tetR-type" evidence="3">
    <location>
        <begin position="2"/>
        <end position="62"/>
    </location>
</feature>
<dbReference type="Gene3D" id="1.10.357.10">
    <property type="entry name" value="Tetracycline Repressor, domain 2"/>
    <property type="match status" value="1"/>
</dbReference>
<dbReference type="Pfam" id="PF00440">
    <property type="entry name" value="TetR_N"/>
    <property type="match status" value="1"/>
</dbReference>
<feature type="DNA-binding region" description="H-T-H motif" evidence="2">
    <location>
        <begin position="25"/>
        <end position="44"/>
    </location>
</feature>
<dbReference type="EMBL" id="ANAH02000075">
    <property type="protein sequence ID" value="EPX54981.1"/>
    <property type="molecule type" value="Genomic_DNA"/>
</dbReference>
<dbReference type="PANTHER" id="PTHR43479:SF7">
    <property type="entry name" value="TETR-FAMILY TRANSCRIPTIONAL REGULATOR"/>
    <property type="match status" value="1"/>
</dbReference>
<reference evidence="4" key="1">
    <citation type="submission" date="2013-05" db="EMBL/GenBank/DDBJ databases">
        <title>Genome assembly of Cystobacter fuscus DSM 2262.</title>
        <authorList>
            <person name="Sharma G."/>
            <person name="Khatri I."/>
            <person name="Kaur C."/>
            <person name="Mayilraj S."/>
            <person name="Subramanian S."/>
        </authorList>
    </citation>
    <scope>NUCLEOTIDE SEQUENCE [LARGE SCALE GENOMIC DNA]</scope>
    <source>
        <strain evidence="4">DSM 2262</strain>
    </source>
</reference>
<dbReference type="GO" id="GO:0003677">
    <property type="term" value="F:DNA binding"/>
    <property type="evidence" value="ECO:0007669"/>
    <property type="project" value="UniProtKB-UniRule"/>
</dbReference>
<dbReference type="Pfam" id="PF14278">
    <property type="entry name" value="TetR_C_8"/>
    <property type="match status" value="1"/>
</dbReference>
<gene>
    <name evidence="4" type="ORF">D187_009720</name>
</gene>
<dbReference type="AlphaFoldDB" id="S9NVN5"/>